<sequence length="111" mass="12105">METPAYIQALLSPNGKTKPQGRRIWSIDLETVWLPFFTATNTMGDTAIPHEALGAPLRLAYEADGEVKFSKTGRPVIKVVKEIADSTRLVRENFVAGLTAYANGVATESPE</sequence>
<dbReference type="AlphaFoldDB" id="A0A0F9QC42"/>
<dbReference type="EMBL" id="LAZR01002093">
    <property type="protein sequence ID" value="KKN34637.1"/>
    <property type="molecule type" value="Genomic_DNA"/>
</dbReference>
<comment type="caution">
    <text evidence="1">The sequence shown here is derived from an EMBL/GenBank/DDBJ whole genome shotgun (WGS) entry which is preliminary data.</text>
</comment>
<feature type="non-terminal residue" evidence="1">
    <location>
        <position position="111"/>
    </location>
</feature>
<organism evidence="1">
    <name type="scientific">marine sediment metagenome</name>
    <dbReference type="NCBI Taxonomy" id="412755"/>
    <lineage>
        <taxon>unclassified sequences</taxon>
        <taxon>metagenomes</taxon>
        <taxon>ecological metagenomes</taxon>
    </lineage>
</organism>
<evidence type="ECO:0000313" key="1">
    <source>
        <dbReference type="EMBL" id="KKN34637.1"/>
    </source>
</evidence>
<protein>
    <submittedName>
        <fullName evidence="1">Uncharacterized protein</fullName>
    </submittedName>
</protein>
<reference evidence="1" key="1">
    <citation type="journal article" date="2015" name="Nature">
        <title>Complex archaea that bridge the gap between prokaryotes and eukaryotes.</title>
        <authorList>
            <person name="Spang A."/>
            <person name="Saw J.H."/>
            <person name="Jorgensen S.L."/>
            <person name="Zaremba-Niedzwiedzka K."/>
            <person name="Martijn J."/>
            <person name="Lind A.E."/>
            <person name="van Eijk R."/>
            <person name="Schleper C."/>
            <person name="Guy L."/>
            <person name="Ettema T.J."/>
        </authorList>
    </citation>
    <scope>NUCLEOTIDE SEQUENCE</scope>
</reference>
<name>A0A0F9QC42_9ZZZZ</name>
<accession>A0A0F9QC42</accession>
<proteinExistence type="predicted"/>
<gene>
    <name evidence="1" type="ORF">LCGC14_0791530</name>
</gene>